<comment type="caution">
    <text evidence="1">The sequence shown here is derived from an EMBL/GenBank/DDBJ whole genome shotgun (WGS) entry which is preliminary data.</text>
</comment>
<organism evidence="1 2">
    <name type="scientific">Periconia digitata</name>
    <dbReference type="NCBI Taxonomy" id="1303443"/>
    <lineage>
        <taxon>Eukaryota</taxon>
        <taxon>Fungi</taxon>
        <taxon>Dikarya</taxon>
        <taxon>Ascomycota</taxon>
        <taxon>Pezizomycotina</taxon>
        <taxon>Dothideomycetes</taxon>
        <taxon>Pleosporomycetidae</taxon>
        <taxon>Pleosporales</taxon>
        <taxon>Massarineae</taxon>
        <taxon>Periconiaceae</taxon>
        <taxon>Periconia</taxon>
    </lineage>
</organism>
<protein>
    <submittedName>
        <fullName evidence="1">Uncharacterized protein</fullName>
    </submittedName>
</protein>
<name>A0A9W4XPS9_9PLEO</name>
<proteinExistence type="predicted"/>
<dbReference type="AlphaFoldDB" id="A0A9W4XPS9"/>
<dbReference type="Proteomes" id="UP001152607">
    <property type="component" value="Unassembled WGS sequence"/>
</dbReference>
<keyword evidence="2" id="KW-1185">Reference proteome</keyword>
<accession>A0A9W4XPS9</accession>
<sequence>MLHIDNRGQKIWSTRHRPLSYSLSILLTTIRTAAYPALARAVRYQTSCTGRLAIVLDRIRTCTIRSYELTLIITYRYILIFFPAPAYIHNIFACLTTLQPPSCITQIFILLLDTRNARMGMDGCRLRLNSAKTTRSRTPTHSLVGVEKKRHAKDPVLGKRVNGSCRLDDQNRTTQLRLRLRLLSTLP</sequence>
<dbReference type="EMBL" id="CAOQHR010000009">
    <property type="protein sequence ID" value="CAI6339198.1"/>
    <property type="molecule type" value="Genomic_DNA"/>
</dbReference>
<evidence type="ECO:0000313" key="2">
    <source>
        <dbReference type="Proteomes" id="UP001152607"/>
    </source>
</evidence>
<reference evidence="1" key="1">
    <citation type="submission" date="2023-01" db="EMBL/GenBank/DDBJ databases">
        <authorList>
            <person name="Van Ghelder C."/>
            <person name="Rancurel C."/>
        </authorList>
    </citation>
    <scope>NUCLEOTIDE SEQUENCE</scope>
    <source>
        <strain evidence="1">CNCM I-4278</strain>
    </source>
</reference>
<gene>
    <name evidence="1" type="ORF">PDIGIT_LOCUS12346</name>
</gene>
<evidence type="ECO:0000313" key="1">
    <source>
        <dbReference type="EMBL" id="CAI6339198.1"/>
    </source>
</evidence>